<reference evidence="4" key="1">
    <citation type="submission" date="2008-11" db="EMBL/GenBank/DDBJ databases">
        <title>Isolation and characterization of a fructose-1,6-bisphosphatase in Bacteroides sp. from a rumen metagenomic library.</title>
        <authorList>
            <person name="Wang J."/>
            <person name="Liu K."/>
            <person name="Zhao S."/>
            <person name="Bu D."/>
            <person name="Li D."/>
            <person name="Yu P."/>
            <person name="Wei H."/>
            <person name="Zhou L."/>
        </authorList>
    </citation>
    <scope>NUCLEOTIDE SEQUENCE</scope>
</reference>
<dbReference type="GO" id="GO:0000160">
    <property type="term" value="P:phosphorelay signal transduction system"/>
    <property type="evidence" value="ECO:0007669"/>
    <property type="project" value="InterPro"/>
</dbReference>
<dbReference type="SMART" id="SM00448">
    <property type="entry name" value="REC"/>
    <property type="match status" value="1"/>
</dbReference>
<keyword evidence="1 2" id="KW-0597">Phosphoprotein</keyword>
<dbReference type="PANTHER" id="PTHR44591">
    <property type="entry name" value="STRESS RESPONSE REGULATOR PROTEIN 1"/>
    <property type="match status" value="1"/>
</dbReference>
<evidence type="ECO:0000259" key="3">
    <source>
        <dbReference type="PROSITE" id="PS50110"/>
    </source>
</evidence>
<dbReference type="Gene3D" id="3.40.50.2300">
    <property type="match status" value="1"/>
</dbReference>
<evidence type="ECO:0000256" key="1">
    <source>
        <dbReference type="ARBA" id="ARBA00022553"/>
    </source>
</evidence>
<evidence type="ECO:0000256" key="2">
    <source>
        <dbReference type="PROSITE-ProRule" id="PRU00169"/>
    </source>
</evidence>
<protein>
    <submittedName>
        <fullName evidence="4">Response regulator receiver protein</fullName>
    </submittedName>
</protein>
<accession>C0JZR5</accession>
<feature type="domain" description="Response regulatory" evidence="3">
    <location>
        <begin position="4"/>
        <end position="119"/>
    </location>
</feature>
<dbReference type="EMBL" id="FJ529690">
    <property type="protein sequence ID" value="ACM90945.1"/>
    <property type="molecule type" value="Genomic_DNA"/>
</dbReference>
<name>C0JZR5_9BACT</name>
<dbReference type="AlphaFoldDB" id="C0JZR5"/>
<evidence type="ECO:0000313" key="4">
    <source>
        <dbReference type="EMBL" id="ACM90945.1"/>
    </source>
</evidence>
<dbReference type="PROSITE" id="PS50110">
    <property type="entry name" value="RESPONSE_REGULATORY"/>
    <property type="match status" value="1"/>
</dbReference>
<proteinExistence type="predicted"/>
<dbReference type="Pfam" id="PF00072">
    <property type="entry name" value="Response_reg"/>
    <property type="match status" value="1"/>
</dbReference>
<dbReference type="InterPro" id="IPR011006">
    <property type="entry name" value="CheY-like_superfamily"/>
</dbReference>
<dbReference type="PANTHER" id="PTHR44591:SF3">
    <property type="entry name" value="RESPONSE REGULATORY DOMAIN-CONTAINING PROTEIN"/>
    <property type="match status" value="1"/>
</dbReference>
<dbReference type="InterPro" id="IPR050595">
    <property type="entry name" value="Bact_response_regulator"/>
</dbReference>
<dbReference type="SUPFAM" id="SSF52172">
    <property type="entry name" value="CheY-like"/>
    <property type="match status" value="1"/>
</dbReference>
<feature type="modified residue" description="4-aspartylphosphate" evidence="2">
    <location>
        <position position="53"/>
    </location>
</feature>
<sequence length="123" mass="13416">MADKVLVVDDDADTCALLQFTLENAGYKAVICPNGRNAIDKIRLEKPQAVILDVMLPGMDGITITKKMNEDEELKKIPIIVSSSMDSAQGLLQGLFNVAKFLSKPFNPEDLLEELHNAIESAG</sequence>
<organism evidence="4">
    <name type="scientific">uncultured bacterium URE12</name>
    <dbReference type="NCBI Taxonomy" id="581111"/>
    <lineage>
        <taxon>Bacteria</taxon>
        <taxon>environmental samples</taxon>
    </lineage>
</organism>
<dbReference type="InterPro" id="IPR001789">
    <property type="entry name" value="Sig_transdc_resp-reg_receiver"/>
</dbReference>